<reference evidence="3" key="1">
    <citation type="journal article" date="2015" name="Nature">
        <title>Complex archaea that bridge the gap between prokaryotes and eukaryotes.</title>
        <authorList>
            <person name="Spang A."/>
            <person name="Saw J.H."/>
            <person name="Jorgensen S.L."/>
            <person name="Zaremba-Niedzwiedzka K."/>
            <person name="Martijn J."/>
            <person name="Lind A.E."/>
            <person name="van Eijk R."/>
            <person name="Schleper C."/>
            <person name="Guy L."/>
            <person name="Ettema T.J."/>
        </authorList>
    </citation>
    <scope>NUCLEOTIDE SEQUENCE</scope>
</reference>
<dbReference type="InterPro" id="IPR012334">
    <property type="entry name" value="Pectin_lyas_fold"/>
</dbReference>
<dbReference type="EMBL" id="LAZR01010875">
    <property type="protein sequence ID" value="KKM64570.1"/>
    <property type="molecule type" value="Genomic_DNA"/>
</dbReference>
<feature type="transmembrane region" description="Helical" evidence="1">
    <location>
        <begin position="365"/>
        <end position="386"/>
    </location>
</feature>
<dbReference type="Pfam" id="PF13229">
    <property type="entry name" value="Beta_helix"/>
    <property type="match status" value="1"/>
</dbReference>
<protein>
    <recommendedName>
        <fullName evidence="2">Right handed beta helix domain-containing protein</fullName>
    </recommendedName>
</protein>
<comment type="caution">
    <text evidence="3">The sequence shown here is derived from an EMBL/GenBank/DDBJ whole genome shotgun (WGS) entry which is preliminary data.</text>
</comment>
<dbReference type="SUPFAM" id="SSF51126">
    <property type="entry name" value="Pectin lyase-like"/>
    <property type="match status" value="1"/>
</dbReference>
<evidence type="ECO:0000259" key="2">
    <source>
        <dbReference type="Pfam" id="PF13229"/>
    </source>
</evidence>
<keyword evidence="1" id="KW-0812">Transmembrane</keyword>
<proteinExistence type="predicted"/>
<keyword evidence="1" id="KW-0472">Membrane</keyword>
<dbReference type="SMART" id="SM00710">
    <property type="entry name" value="PbH1"/>
    <property type="match status" value="6"/>
</dbReference>
<name>A0A0F9LK11_9ZZZZ</name>
<gene>
    <name evidence="3" type="ORF">LCGC14_1500070</name>
</gene>
<sequence length="391" mass="43699">MKKTNIILFFSILFSVVMILPTPLGGRYTIKAESGEGVGSRLKESLISISKDDYINFTESGILVNNYSVFRIYIDEYDANYHPFNIAAANDWLNGSGTYSDPYIIENLYINTQGGGGIYIQNSNSYYIIRNNWIDNNNPNLWDDGIFLFQFWGGNVRIENNTITNFYHGISLTGAVSNVTISNNIMVNEFTSKTLNQGRAIQIDGSCHNNTIEGNIIADFRQVLYVWSSNNINIESNYAVNNFFTEADVNNPIYLQETNFSRIFNNTMAGGFAYGTFAIQNTGGIGNVIEFNTIVTNGTGILNTTLNISSNIETQQSEDNVITLLNSNFNYIGYNTMLLPPDEYTPQGSEDPEDPDTTGSPKGIISGYDFIIIISIASITFLTILVRRRKR</sequence>
<dbReference type="InterPro" id="IPR011050">
    <property type="entry name" value="Pectin_lyase_fold/virulence"/>
</dbReference>
<dbReference type="Gene3D" id="2.160.20.10">
    <property type="entry name" value="Single-stranded right-handed beta-helix, Pectin lyase-like"/>
    <property type="match status" value="1"/>
</dbReference>
<feature type="domain" description="Right handed beta helix" evidence="2">
    <location>
        <begin position="98"/>
        <end position="237"/>
    </location>
</feature>
<dbReference type="InterPro" id="IPR006626">
    <property type="entry name" value="PbH1"/>
</dbReference>
<dbReference type="InterPro" id="IPR039448">
    <property type="entry name" value="Beta_helix"/>
</dbReference>
<organism evidence="3">
    <name type="scientific">marine sediment metagenome</name>
    <dbReference type="NCBI Taxonomy" id="412755"/>
    <lineage>
        <taxon>unclassified sequences</taxon>
        <taxon>metagenomes</taxon>
        <taxon>ecological metagenomes</taxon>
    </lineage>
</organism>
<evidence type="ECO:0000313" key="3">
    <source>
        <dbReference type="EMBL" id="KKM64570.1"/>
    </source>
</evidence>
<evidence type="ECO:0000256" key="1">
    <source>
        <dbReference type="SAM" id="Phobius"/>
    </source>
</evidence>
<accession>A0A0F9LK11</accession>
<dbReference type="AlphaFoldDB" id="A0A0F9LK11"/>
<keyword evidence="1" id="KW-1133">Transmembrane helix</keyword>